<dbReference type="GO" id="GO:0004806">
    <property type="term" value="F:triacylglycerol lipase activity"/>
    <property type="evidence" value="ECO:0007669"/>
    <property type="project" value="TreeGrafter"/>
</dbReference>
<dbReference type="Proteomes" id="UP000054321">
    <property type="component" value="Unassembled WGS sequence"/>
</dbReference>
<keyword evidence="3" id="KW-0560">Oxidoreductase</keyword>
<sequence length="283" mass="30962">MAFESVLITGCSAGGIGSGIAIEFQKQGLHVFATARDIKKLMHLKDLANVTLLPLDVTSKQSVEAAVEAVRKSEKGGGKLKYLVNNAGLGHTTPLIHVDVEPGSSAREMWEVNYWGVLRVTKAFSELLIQEKGCVVNIGSGAGLVYFPWTGIYGSSKAGINLVSETMRLELGLLHVRVISIMTGYVSSNFHANRSYRLPPASPYHSYEEEIVTTLNDLPANVTTAEEVGRQVAQDALQGKSGELYIGTQAWVGKWVLPYLPTWLKDYLFLTRISRLLARRKAV</sequence>
<evidence type="ECO:0000313" key="6">
    <source>
        <dbReference type="Proteomes" id="UP000054321"/>
    </source>
</evidence>
<evidence type="ECO:0008006" key="7">
    <source>
        <dbReference type="Google" id="ProtNLM"/>
    </source>
</evidence>
<dbReference type="STRING" id="913774.A0A0C3D0M8"/>
<gene>
    <name evidence="5" type="ORF">OIDMADRAFT_134470</name>
</gene>
<dbReference type="HOGENOM" id="CLU_010194_2_9_1"/>
<dbReference type="Gene3D" id="3.40.50.720">
    <property type="entry name" value="NAD(P)-binding Rossmann-like Domain"/>
    <property type="match status" value="1"/>
</dbReference>
<dbReference type="EMBL" id="KN832887">
    <property type="protein sequence ID" value="KIM95467.1"/>
    <property type="molecule type" value="Genomic_DNA"/>
</dbReference>
<name>A0A0C3D0M8_OIDMZ</name>
<comment type="similarity">
    <text evidence="1 4">Belongs to the short-chain dehydrogenases/reductases (SDR) family.</text>
</comment>
<dbReference type="InterPro" id="IPR036291">
    <property type="entry name" value="NAD(P)-bd_dom_sf"/>
</dbReference>
<evidence type="ECO:0000256" key="2">
    <source>
        <dbReference type="ARBA" id="ARBA00022857"/>
    </source>
</evidence>
<evidence type="ECO:0000256" key="1">
    <source>
        <dbReference type="ARBA" id="ARBA00006484"/>
    </source>
</evidence>
<dbReference type="OrthoDB" id="2102561at2759"/>
<dbReference type="InParanoid" id="A0A0C3D0M8"/>
<keyword evidence="2" id="KW-0521">NADP</keyword>
<dbReference type="GO" id="GO:0006654">
    <property type="term" value="P:phosphatidic acid biosynthetic process"/>
    <property type="evidence" value="ECO:0007669"/>
    <property type="project" value="TreeGrafter"/>
</dbReference>
<dbReference type="GO" id="GO:0005811">
    <property type="term" value="C:lipid droplet"/>
    <property type="evidence" value="ECO:0007669"/>
    <property type="project" value="TreeGrafter"/>
</dbReference>
<evidence type="ECO:0000256" key="4">
    <source>
        <dbReference type="RuleBase" id="RU000363"/>
    </source>
</evidence>
<dbReference type="GO" id="GO:0005783">
    <property type="term" value="C:endoplasmic reticulum"/>
    <property type="evidence" value="ECO:0007669"/>
    <property type="project" value="TreeGrafter"/>
</dbReference>
<evidence type="ECO:0000256" key="3">
    <source>
        <dbReference type="ARBA" id="ARBA00023002"/>
    </source>
</evidence>
<organism evidence="5 6">
    <name type="scientific">Oidiodendron maius (strain Zn)</name>
    <dbReference type="NCBI Taxonomy" id="913774"/>
    <lineage>
        <taxon>Eukaryota</taxon>
        <taxon>Fungi</taxon>
        <taxon>Dikarya</taxon>
        <taxon>Ascomycota</taxon>
        <taxon>Pezizomycotina</taxon>
        <taxon>Leotiomycetes</taxon>
        <taxon>Leotiomycetes incertae sedis</taxon>
        <taxon>Myxotrichaceae</taxon>
        <taxon>Oidiodendron</taxon>
    </lineage>
</organism>
<dbReference type="PROSITE" id="PS00061">
    <property type="entry name" value="ADH_SHORT"/>
    <property type="match status" value="1"/>
</dbReference>
<accession>A0A0C3D0M8</accession>
<protein>
    <recommendedName>
        <fullName evidence="7">NAD(P)-binding protein</fullName>
    </recommendedName>
</protein>
<dbReference type="PANTHER" id="PTHR44169">
    <property type="entry name" value="NADPH-DEPENDENT 1-ACYLDIHYDROXYACETONE PHOSPHATE REDUCTASE"/>
    <property type="match status" value="1"/>
</dbReference>
<reference evidence="5 6" key="1">
    <citation type="submission" date="2014-04" db="EMBL/GenBank/DDBJ databases">
        <authorList>
            <consortium name="DOE Joint Genome Institute"/>
            <person name="Kuo A."/>
            <person name="Martino E."/>
            <person name="Perotto S."/>
            <person name="Kohler A."/>
            <person name="Nagy L.G."/>
            <person name="Floudas D."/>
            <person name="Copeland A."/>
            <person name="Barry K.W."/>
            <person name="Cichocki N."/>
            <person name="Veneault-Fourrey C."/>
            <person name="LaButti K."/>
            <person name="Lindquist E.A."/>
            <person name="Lipzen A."/>
            <person name="Lundell T."/>
            <person name="Morin E."/>
            <person name="Murat C."/>
            <person name="Sun H."/>
            <person name="Tunlid A."/>
            <person name="Henrissat B."/>
            <person name="Grigoriev I.V."/>
            <person name="Hibbett D.S."/>
            <person name="Martin F."/>
            <person name="Nordberg H.P."/>
            <person name="Cantor M.N."/>
            <person name="Hua S.X."/>
        </authorList>
    </citation>
    <scope>NUCLEOTIDE SEQUENCE [LARGE SCALE GENOMIC DNA]</scope>
    <source>
        <strain evidence="5 6">Zn</strain>
    </source>
</reference>
<evidence type="ECO:0000313" key="5">
    <source>
        <dbReference type="EMBL" id="KIM95467.1"/>
    </source>
</evidence>
<dbReference type="GO" id="GO:0019433">
    <property type="term" value="P:triglyceride catabolic process"/>
    <property type="evidence" value="ECO:0007669"/>
    <property type="project" value="TreeGrafter"/>
</dbReference>
<dbReference type="SUPFAM" id="SSF51735">
    <property type="entry name" value="NAD(P)-binding Rossmann-fold domains"/>
    <property type="match status" value="1"/>
</dbReference>
<dbReference type="InterPro" id="IPR020904">
    <property type="entry name" value="Sc_DH/Rdtase_CS"/>
</dbReference>
<dbReference type="InterPro" id="IPR002347">
    <property type="entry name" value="SDR_fam"/>
</dbReference>
<dbReference type="PANTHER" id="PTHR44169:SF6">
    <property type="entry name" value="NADPH-DEPENDENT 1-ACYLDIHYDROXYACETONE PHOSPHATE REDUCTASE"/>
    <property type="match status" value="1"/>
</dbReference>
<dbReference type="AlphaFoldDB" id="A0A0C3D0M8"/>
<reference evidence="6" key="2">
    <citation type="submission" date="2015-01" db="EMBL/GenBank/DDBJ databases">
        <title>Evolutionary Origins and Diversification of the Mycorrhizal Mutualists.</title>
        <authorList>
            <consortium name="DOE Joint Genome Institute"/>
            <consortium name="Mycorrhizal Genomics Consortium"/>
            <person name="Kohler A."/>
            <person name="Kuo A."/>
            <person name="Nagy L.G."/>
            <person name="Floudas D."/>
            <person name="Copeland A."/>
            <person name="Barry K.W."/>
            <person name="Cichocki N."/>
            <person name="Veneault-Fourrey C."/>
            <person name="LaButti K."/>
            <person name="Lindquist E.A."/>
            <person name="Lipzen A."/>
            <person name="Lundell T."/>
            <person name="Morin E."/>
            <person name="Murat C."/>
            <person name="Riley R."/>
            <person name="Ohm R."/>
            <person name="Sun H."/>
            <person name="Tunlid A."/>
            <person name="Henrissat B."/>
            <person name="Grigoriev I.V."/>
            <person name="Hibbett D.S."/>
            <person name="Martin F."/>
        </authorList>
    </citation>
    <scope>NUCLEOTIDE SEQUENCE [LARGE SCALE GENOMIC DNA]</scope>
    <source>
        <strain evidence="6">Zn</strain>
    </source>
</reference>
<dbReference type="GO" id="GO:0000140">
    <property type="term" value="F:acylglycerone-phosphate reductase (NADP+) activity"/>
    <property type="evidence" value="ECO:0007669"/>
    <property type="project" value="TreeGrafter"/>
</dbReference>
<proteinExistence type="inferred from homology"/>
<dbReference type="Pfam" id="PF00106">
    <property type="entry name" value="adh_short"/>
    <property type="match status" value="1"/>
</dbReference>
<dbReference type="PRINTS" id="PR00080">
    <property type="entry name" value="SDRFAMILY"/>
</dbReference>
<dbReference type="PRINTS" id="PR00081">
    <property type="entry name" value="GDHRDH"/>
</dbReference>
<keyword evidence="6" id="KW-1185">Reference proteome</keyword>